<feature type="region of interest" description="Disordered" evidence="1">
    <location>
        <begin position="165"/>
        <end position="195"/>
    </location>
</feature>
<accession>A0A3S0NF07</accession>
<protein>
    <submittedName>
        <fullName evidence="2">Uncharacterized protein</fullName>
    </submittedName>
</protein>
<reference evidence="2" key="1">
    <citation type="submission" date="2018-12" db="EMBL/GenBank/DDBJ databases">
        <authorList>
            <person name="Jadhav K."/>
            <person name="Kushwaha B."/>
            <person name="Jadhav I."/>
        </authorList>
    </citation>
    <scope>NUCLEOTIDE SEQUENCE [LARGE SCALE GENOMIC DNA]</scope>
    <source>
        <strain evidence="2">SBS 10</strain>
    </source>
</reference>
<dbReference type="EMBL" id="RXHI01000008">
    <property type="protein sequence ID" value="RUA22848.1"/>
    <property type="molecule type" value="Genomic_DNA"/>
</dbReference>
<proteinExistence type="predicted"/>
<feature type="region of interest" description="Disordered" evidence="1">
    <location>
        <begin position="1"/>
        <end position="28"/>
    </location>
</feature>
<evidence type="ECO:0000313" key="2">
    <source>
        <dbReference type="EMBL" id="RUA22848.1"/>
    </source>
</evidence>
<sequence>MLFCEPQARMLSCPRPSPPSSLRWRPGRRRFRHPPVRHFAALRIRGRRHSPAPARRPPSWRDHLGQPSQSGNDGSRYRRHHLPLEEGELVEISLDGALHTAWPLRSSRAVGRRCRAKCTLRRRIDESGDYLLVVSGGRRSYGPFDLPAAPDLSLSDTGELEGESRLDGWLQGKANEHSWPSRKRAPMRSPRSDDFDASWYWRGRRAVPRGRRQRRRPERPHHHLL</sequence>
<evidence type="ECO:0000256" key="1">
    <source>
        <dbReference type="SAM" id="MobiDB-lite"/>
    </source>
</evidence>
<organism evidence="2">
    <name type="scientific">Billgrantia gudaonensis</name>
    <dbReference type="NCBI Taxonomy" id="376427"/>
    <lineage>
        <taxon>Bacteria</taxon>
        <taxon>Pseudomonadati</taxon>
        <taxon>Pseudomonadota</taxon>
        <taxon>Gammaproteobacteria</taxon>
        <taxon>Oceanospirillales</taxon>
        <taxon>Halomonadaceae</taxon>
        <taxon>Billgrantia</taxon>
    </lineage>
</organism>
<gene>
    <name evidence="2" type="ORF">DSL92_03105</name>
</gene>
<comment type="caution">
    <text evidence="2">The sequence shown here is derived from an EMBL/GenBank/DDBJ whole genome shotgun (WGS) entry which is preliminary data.</text>
</comment>
<dbReference type="AlphaFoldDB" id="A0A3S0NF07"/>
<name>A0A3S0NF07_9GAMM</name>
<feature type="region of interest" description="Disordered" evidence="1">
    <location>
        <begin position="43"/>
        <end position="78"/>
    </location>
</feature>